<organism evidence="4 5">
    <name type="scientific">Microbacterium pygmaeum</name>
    <dbReference type="NCBI Taxonomy" id="370764"/>
    <lineage>
        <taxon>Bacteria</taxon>
        <taxon>Bacillati</taxon>
        <taxon>Actinomycetota</taxon>
        <taxon>Actinomycetes</taxon>
        <taxon>Micrococcales</taxon>
        <taxon>Microbacteriaceae</taxon>
        <taxon>Microbacterium</taxon>
    </lineage>
</organism>
<dbReference type="InterPro" id="IPR009057">
    <property type="entry name" value="Homeodomain-like_sf"/>
</dbReference>
<evidence type="ECO:0000313" key="4">
    <source>
        <dbReference type="EMBL" id="SDG47394.1"/>
    </source>
</evidence>
<proteinExistence type="predicted"/>
<dbReference type="AlphaFoldDB" id="A0A1G7UIQ9"/>
<dbReference type="InterPro" id="IPR001647">
    <property type="entry name" value="HTH_TetR"/>
</dbReference>
<sequence>MMDEAADTPTAILAAAAELLRQTPFDDITYRALGLAVGVSERTVYRQYPTRSHLLESLARWTEEREFPLDPFVTMPQFSAAVRRRFSQFDASPASAFVCARAATVSPTVESEPGFVTRAIEAMLATEAPTLNGRDLRRLTATLLAFSSAQFWARMRSSFDLDASETADVFDRTVRSAVAGVGPTRLDMRA</sequence>
<dbReference type="Pfam" id="PF00440">
    <property type="entry name" value="TetR_N"/>
    <property type="match status" value="1"/>
</dbReference>
<keyword evidence="1 2" id="KW-0238">DNA-binding</keyword>
<dbReference type="Gene3D" id="1.10.357.10">
    <property type="entry name" value="Tetracycline Repressor, domain 2"/>
    <property type="match status" value="1"/>
</dbReference>
<protein>
    <submittedName>
        <fullName evidence="4">DNA-binding transcriptional regulator, AcrR family</fullName>
    </submittedName>
</protein>
<reference evidence="4 5" key="1">
    <citation type="submission" date="2016-10" db="EMBL/GenBank/DDBJ databases">
        <authorList>
            <person name="de Groot N.N."/>
        </authorList>
    </citation>
    <scope>NUCLEOTIDE SEQUENCE [LARGE SCALE GENOMIC DNA]</scope>
    <source>
        <strain evidence="4 5">DSM 23142</strain>
    </source>
</reference>
<dbReference type="STRING" id="370764.SAMN04489810_0397"/>
<accession>A0A1G7UIQ9</accession>
<name>A0A1G7UIQ9_9MICO</name>
<evidence type="ECO:0000256" key="2">
    <source>
        <dbReference type="PROSITE-ProRule" id="PRU00335"/>
    </source>
</evidence>
<dbReference type="Proteomes" id="UP000199009">
    <property type="component" value="Chromosome I"/>
</dbReference>
<dbReference type="EMBL" id="LT629692">
    <property type="protein sequence ID" value="SDG47394.1"/>
    <property type="molecule type" value="Genomic_DNA"/>
</dbReference>
<feature type="DNA-binding region" description="H-T-H motif" evidence="2">
    <location>
        <begin position="29"/>
        <end position="48"/>
    </location>
</feature>
<dbReference type="SUPFAM" id="SSF46689">
    <property type="entry name" value="Homeodomain-like"/>
    <property type="match status" value="1"/>
</dbReference>
<evidence type="ECO:0000259" key="3">
    <source>
        <dbReference type="PROSITE" id="PS50977"/>
    </source>
</evidence>
<gene>
    <name evidence="4" type="ORF">SAMN04489810_0397</name>
</gene>
<dbReference type="GO" id="GO:0003677">
    <property type="term" value="F:DNA binding"/>
    <property type="evidence" value="ECO:0007669"/>
    <property type="project" value="UniProtKB-UniRule"/>
</dbReference>
<feature type="domain" description="HTH tetR-type" evidence="3">
    <location>
        <begin position="6"/>
        <end position="66"/>
    </location>
</feature>
<evidence type="ECO:0000256" key="1">
    <source>
        <dbReference type="ARBA" id="ARBA00023125"/>
    </source>
</evidence>
<dbReference type="PROSITE" id="PS50977">
    <property type="entry name" value="HTH_TETR_2"/>
    <property type="match status" value="1"/>
</dbReference>
<keyword evidence="5" id="KW-1185">Reference proteome</keyword>
<evidence type="ECO:0000313" key="5">
    <source>
        <dbReference type="Proteomes" id="UP000199009"/>
    </source>
</evidence>